<organism evidence="17 18">
    <name type="scientific">Cypionkella sinensis</name>
    <dbReference type="NCBI Taxonomy" id="1756043"/>
    <lineage>
        <taxon>Bacteria</taxon>
        <taxon>Pseudomonadati</taxon>
        <taxon>Pseudomonadota</taxon>
        <taxon>Alphaproteobacteria</taxon>
        <taxon>Rhodobacterales</taxon>
        <taxon>Paracoccaceae</taxon>
        <taxon>Cypionkella</taxon>
    </lineage>
</organism>
<evidence type="ECO:0000259" key="16">
    <source>
        <dbReference type="Pfam" id="PF20501"/>
    </source>
</evidence>
<keyword evidence="3" id="KW-0813">Transport</keyword>
<feature type="transmembrane region" description="Helical" evidence="11">
    <location>
        <begin position="447"/>
        <end position="473"/>
    </location>
</feature>
<evidence type="ECO:0000256" key="6">
    <source>
        <dbReference type="ARBA" id="ARBA00022692"/>
    </source>
</evidence>
<proteinExistence type="predicted"/>
<evidence type="ECO:0000259" key="13">
    <source>
        <dbReference type="Pfam" id="PF00662"/>
    </source>
</evidence>
<evidence type="ECO:0000259" key="14">
    <source>
        <dbReference type="Pfam" id="PF04039"/>
    </source>
</evidence>
<evidence type="ECO:0000256" key="2">
    <source>
        <dbReference type="ARBA" id="ARBA00004651"/>
    </source>
</evidence>
<dbReference type="NCBIfam" id="NF009288">
    <property type="entry name" value="PRK12648.1"/>
    <property type="match status" value="1"/>
</dbReference>
<dbReference type="PRINTS" id="PR01435">
    <property type="entry name" value="NPOXDRDTASE5"/>
</dbReference>
<evidence type="ECO:0000256" key="11">
    <source>
        <dbReference type="SAM" id="Phobius"/>
    </source>
</evidence>
<evidence type="ECO:0000313" key="17">
    <source>
        <dbReference type="EMBL" id="MFC3183039.1"/>
    </source>
</evidence>
<evidence type="ECO:0000256" key="7">
    <source>
        <dbReference type="ARBA" id="ARBA00022989"/>
    </source>
</evidence>
<dbReference type="InterPro" id="IPR046806">
    <property type="entry name" value="MrpA_C/MbhE"/>
</dbReference>
<feature type="domain" description="NADH:quinone oxidoreductase/Mrp antiporter transmembrane" evidence="12">
    <location>
        <begin position="126"/>
        <end position="416"/>
    </location>
</feature>
<feature type="domain" description="MrpA C-terminal/MbhE" evidence="16">
    <location>
        <begin position="678"/>
        <end position="758"/>
    </location>
</feature>
<keyword evidence="8" id="KW-0406">Ion transport</keyword>
<feature type="transmembrane region" description="Helical" evidence="11">
    <location>
        <begin position="744"/>
        <end position="762"/>
    </location>
</feature>
<dbReference type="PANTHER" id="PTHR43373:SF1">
    <property type="entry name" value="NA(+)_H(+) ANTIPORTER SUBUNIT A"/>
    <property type="match status" value="1"/>
</dbReference>
<keyword evidence="9 11" id="KW-0472">Membrane</keyword>
<feature type="domain" description="Na+/H+ antiporter MnhB subunit-related protein" evidence="14">
    <location>
        <begin position="785"/>
        <end position="907"/>
    </location>
</feature>
<feature type="domain" description="MrpA C-terminal/MbhD" evidence="15">
    <location>
        <begin position="603"/>
        <end position="668"/>
    </location>
</feature>
<feature type="transmembrane region" description="Helical" evidence="11">
    <location>
        <begin position="270"/>
        <end position="291"/>
    </location>
</feature>
<protein>
    <submittedName>
        <fullName evidence="17">Monovalent cation/H+ antiporter subunit A</fullName>
    </submittedName>
</protein>
<dbReference type="PANTHER" id="PTHR43373">
    <property type="entry name" value="NA(+)/H(+) ANTIPORTER SUBUNIT"/>
    <property type="match status" value="1"/>
</dbReference>
<evidence type="ECO:0000313" key="18">
    <source>
        <dbReference type="Proteomes" id="UP001595547"/>
    </source>
</evidence>
<feature type="domain" description="NADH-Ubiquinone oxidoreductase (complex I) chain 5 N-terminal" evidence="13">
    <location>
        <begin position="65"/>
        <end position="109"/>
    </location>
</feature>
<dbReference type="InterPro" id="IPR001516">
    <property type="entry name" value="Proton_antipo_N"/>
</dbReference>
<dbReference type="Pfam" id="PF00662">
    <property type="entry name" value="Proton_antipo_N"/>
    <property type="match status" value="1"/>
</dbReference>
<dbReference type="Pfam" id="PF20501">
    <property type="entry name" value="MbhE"/>
    <property type="match status" value="1"/>
</dbReference>
<dbReference type="PRINTS" id="PR01434">
    <property type="entry name" value="NADHDHGNASE5"/>
</dbReference>
<feature type="transmembrane region" description="Helical" evidence="11">
    <location>
        <begin position="162"/>
        <end position="185"/>
    </location>
</feature>
<evidence type="ECO:0000259" key="15">
    <source>
        <dbReference type="Pfam" id="PF13244"/>
    </source>
</evidence>
<name>A0ABV7J7Z2_9RHOB</name>
<comment type="function">
    <text evidence="1">NDH-1 shuttles electrons from NADH, via FMN and iron-sulfur (Fe-S) centers, to quinones in the respiratory chain. The immediate electron acceptor for the enzyme in this species is believed to be ubiquinone. Couples the redox reaction to proton translocation (for every two electrons transferred, four hydrogen ions are translocated across the cytoplasmic membrane), and thus conserves the redox energy in a proton gradient.</text>
</comment>
<dbReference type="InterPro" id="IPR050616">
    <property type="entry name" value="CPA3_Na-H_Antiporter_A"/>
</dbReference>
<dbReference type="EMBL" id="JBHRTO010000002">
    <property type="protein sequence ID" value="MFC3183039.1"/>
    <property type="molecule type" value="Genomic_DNA"/>
</dbReference>
<sequence>MSLALIAALPFLGALTPALTERFGRSIATGTVALFTAAALLLILQHVPAIVAGQTITTQINWLPTLGLNANFRLDGLALLFALLILGIGLLIQTYACFYLDASEPYARFLTYLMLFQGAMLGIVLSDNLLLLLVFWEMTSLSSFLLIGFWSHLPQARQGARMALATTGAGGLAMIAGMLILGHIAGGYDLSTILGQKAAIQASPLYLPALLLILLGAFTKSAQFPFHFWLPHAMAAPTPVSAYLHSATMVKAGLFLLARLWPVLSGTPEWFWIVTSAGLITMAFAAKVALFKDDLKAILAYSTVSHLGLITFLLGLGTKAAALAAVFHILCHATFKAALFMLAGIVDHATHTRDIRALGGLRRAMPISFALASIATLSMAGIPPLNGFLSKEMMLEQAAQSAPWVIPVLATIAALLSVAYSLRFLSYTFLGPQPAYAHAPHDPGVGLWLPPALLAVLVVAIGLAPMAVAGWLVDAAASAVTGEAVHAHIALWHGLEPPALWMSLAAIGGAMVVLGLYPRLRAAWDAVPRPEAKAMFDTGMTGLAKGATALSQGLHNGSLSRGFALALASFLALGLYAYLTAPSRPGGLALTPVTFAVAVGFALMMTAALAATALHRKRLLALLLTGIVGLILSASFAYLSAPDLALTQITVEVVTIALMLLALNFLPKTTPRKTATFRKLRDGALAVAVGAGVAALAYALMTRDAIFPPISAFHMAQSLPGAGGHNAVNTIIVDFRGYDTYGEIIVLGIAALLIFALTESLLGSKWAVQPDHAAGDSGDPHPILLQNATRLILPMALLVGVYLFLRGHNEPGGGFVAGLVFAIGLVLQYIASGQDWAAARRRIPYHAMIGAGVLVASATGIGSFLAGRPFLTSNYTHVHLPPFEDFELATAALFDLGVFLCVLGAVMLALDALARLAKPQEGR</sequence>
<dbReference type="Pfam" id="PF00361">
    <property type="entry name" value="Proton_antipo_M"/>
    <property type="match status" value="1"/>
</dbReference>
<feature type="transmembrane region" description="Helical" evidence="11">
    <location>
        <begin position="593"/>
        <end position="612"/>
    </location>
</feature>
<keyword evidence="7 11" id="KW-1133">Transmembrane helix</keyword>
<feature type="transmembrane region" description="Helical" evidence="11">
    <location>
        <begin position="205"/>
        <end position="230"/>
    </location>
</feature>
<evidence type="ECO:0000256" key="10">
    <source>
        <dbReference type="RuleBase" id="RU000320"/>
    </source>
</evidence>
<evidence type="ECO:0000256" key="4">
    <source>
        <dbReference type="ARBA" id="ARBA00022449"/>
    </source>
</evidence>
<dbReference type="InterPro" id="IPR025383">
    <property type="entry name" value="MrpA_C/MbhD"/>
</dbReference>
<keyword evidence="4" id="KW-0050">Antiport</keyword>
<dbReference type="Pfam" id="PF13244">
    <property type="entry name" value="MbhD"/>
    <property type="match status" value="1"/>
</dbReference>
<feature type="transmembrane region" description="Helical" evidence="11">
    <location>
        <begin position="886"/>
        <end position="910"/>
    </location>
</feature>
<dbReference type="InterPro" id="IPR001750">
    <property type="entry name" value="ND/Mrp_TM"/>
</dbReference>
<keyword evidence="6 10" id="KW-0812">Transmembrane</keyword>
<feature type="transmembrane region" description="Helical" evidence="11">
    <location>
        <begin position="683"/>
        <end position="701"/>
    </location>
</feature>
<evidence type="ECO:0000256" key="1">
    <source>
        <dbReference type="ARBA" id="ARBA00002378"/>
    </source>
</evidence>
<feature type="transmembrane region" description="Helical" evidence="11">
    <location>
        <begin position="322"/>
        <end position="346"/>
    </location>
</feature>
<feature type="transmembrane region" description="Helical" evidence="11">
    <location>
        <begin position="619"/>
        <end position="639"/>
    </location>
</feature>
<reference evidence="18" key="1">
    <citation type="journal article" date="2019" name="Int. J. Syst. Evol. Microbiol.">
        <title>The Global Catalogue of Microorganisms (GCM) 10K type strain sequencing project: providing services to taxonomists for standard genome sequencing and annotation.</title>
        <authorList>
            <consortium name="The Broad Institute Genomics Platform"/>
            <consortium name="The Broad Institute Genome Sequencing Center for Infectious Disease"/>
            <person name="Wu L."/>
            <person name="Ma J."/>
        </authorList>
    </citation>
    <scope>NUCLEOTIDE SEQUENCE [LARGE SCALE GENOMIC DNA]</scope>
    <source>
        <strain evidence="18">KCTC 52039</strain>
    </source>
</reference>
<feature type="transmembrane region" description="Helical" evidence="11">
    <location>
        <begin position="645"/>
        <end position="663"/>
    </location>
</feature>
<gene>
    <name evidence="17" type="ORF">ACFOGH_18720</name>
</gene>
<feature type="transmembrane region" description="Helical" evidence="11">
    <location>
        <begin position="405"/>
        <end position="426"/>
    </location>
</feature>
<accession>A0ABV7J7Z2</accession>
<keyword evidence="18" id="KW-1185">Reference proteome</keyword>
<feature type="transmembrane region" description="Helical" evidence="11">
    <location>
        <begin position="130"/>
        <end position="150"/>
    </location>
</feature>
<feature type="transmembrane region" description="Helical" evidence="11">
    <location>
        <begin position="298"/>
        <end position="316"/>
    </location>
</feature>
<dbReference type="RefSeq" id="WP_380074694.1">
    <property type="nucleotide sequence ID" value="NZ_JBHRTO010000002.1"/>
</dbReference>
<feature type="transmembrane region" description="Helical" evidence="11">
    <location>
        <begin position="367"/>
        <end position="385"/>
    </location>
</feature>
<feature type="transmembrane region" description="Helical" evidence="11">
    <location>
        <begin position="783"/>
        <end position="805"/>
    </location>
</feature>
<dbReference type="Proteomes" id="UP001595547">
    <property type="component" value="Unassembled WGS sequence"/>
</dbReference>
<evidence type="ECO:0000256" key="9">
    <source>
        <dbReference type="ARBA" id="ARBA00023136"/>
    </source>
</evidence>
<comment type="caution">
    <text evidence="17">The sequence shown here is derived from an EMBL/GenBank/DDBJ whole genome shotgun (WGS) entry which is preliminary data.</text>
</comment>
<feature type="transmembrane region" description="Helical" evidence="11">
    <location>
        <begin position="811"/>
        <end position="831"/>
    </location>
</feature>
<evidence type="ECO:0000256" key="8">
    <source>
        <dbReference type="ARBA" id="ARBA00023065"/>
    </source>
</evidence>
<evidence type="ECO:0000259" key="12">
    <source>
        <dbReference type="Pfam" id="PF00361"/>
    </source>
</evidence>
<feature type="transmembrane region" description="Helical" evidence="11">
    <location>
        <begin position="106"/>
        <end position="124"/>
    </location>
</feature>
<keyword evidence="5" id="KW-1003">Cell membrane</keyword>
<evidence type="ECO:0000256" key="3">
    <source>
        <dbReference type="ARBA" id="ARBA00022448"/>
    </source>
</evidence>
<feature type="transmembrane region" description="Helical" evidence="11">
    <location>
        <begin position="843"/>
        <end position="866"/>
    </location>
</feature>
<feature type="transmembrane region" description="Helical" evidence="11">
    <location>
        <begin position="77"/>
        <end position="99"/>
    </location>
</feature>
<comment type="subcellular location">
    <subcellularLocation>
        <location evidence="2">Cell membrane</location>
        <topology evidence="2">Multi-pass membrane protein</topology>
    </subcellularLocation>
    <subcellularLocation>
        <location evidence="10">Membrane</location>
        <topology evidence="10">Multi-pass membrane protein</topology>
    </subcellularLocation>
</comment>
<dbReference type="InterPro" id="IPR007182">
    <property type="entry name" value="MnhB"/>
</dbReference>
<feature type="transmembrane region" description="Helical" evidence="11">
    <location>
        <begin position="499"/>
        <end position="517"/>
    </location>
</feature>
<feature type="transmembrane region" description="Helical" evidence="11">
    <location>
        <begin position="562"/>
        <end position="581"/>
    </location>
</feature>
<evidence type="ECO:0000256" key="5">
    <source>
        <dbReference type="ARBA" id="ARBA00022475"/>
    </source>
</evidence>
<dbReference type="Pfam" id="PF04039">
    <property type="entry name" value="MnhB"/>
    <property type="match status" value="1"/>
</dbReference>